<keyword evidence="3" id="KW-0378">Hydrolase</keyword>
<dbReference type="PANTHER" id="PTHR36435">
    <property type="entry name" value="SLR1288 PROTEIN"/>
    <property type="match status" value="1"/>
</dbReference>
<gene>
    <name evidence="3" type="ORF">H0486_01955</name>
</gene>
<dbReference type="PANTHER" id="PTHR36435:SF1">
    <property type="entry name" value="CAAX AMINO TERMINAL PROTEASE FAMILY PROTEIN"/>
    <property type="match status" value="1"/>
</dbReference>
<feature type="transmembrane region" description="Helical" evidence="1">
    <location>
        <begin position="238"/>
        <end position="256"/>
    </location>
</feature>
<feature type="transmembrane region" description="Helical" evidence="1">
    <location>
        <begin position="192"/>
        <end position="208"/>
    </location>
</feature>
<dbReference type="Proteomes" id="UP000574276">
    <property type="component" value="Unassembled WGS sequence"/>
</dbReference>
<sequence>MKRLARYLMGVLPYFVAEAIQIVFVSIAMFGYSFIMEFNAGYELLRDYQDEVVYFISVLGVAICGVVFFFWYQFEIHGEERGNLKQVFQVKNMILFALLGIRIQLFMTGIMRLVRPYFTDTFENYGQTMENLTSGNTFIVILLLVVIAPITEELIFRGVILLKTRREIVFLGANILQSILFGIYHMNIVQGIYAALIGFILGIIVKRYQTIVAPVLLHMLINASSLLTVFFPAGTLSYLIMTIMGGILVIITLYVINPLRKADIITDTMK</sequence>
<evidence type="ECO:0000313" key="4">
    <source>
        <dbReference type="Proteomes" id="UP000574276"/>
    </source>
</evidence>
<dbReference type="GO" id="GO:0004175">
    <property type="term" value="F:endopeptidase activity"/>
    <property type="evidence" value="ECO:0007669"/>
    <property type="project" value="UniProtKB-ARBA"/>
</dbReference>
<proteinExistence type="predicted"/>
<keyword evidence="1" id="KW-0812">Transmembrane</keyword>
<dbReference type="RefSeq" id="WP_228351409.1">
    <property type="nucleotide sequence ID" value="NZ_JACEGA010000001.1"/>
</dbReference>
<dbReference type="InterPro" id="IPR052710">
    <property type="entry name" value="CAAX_protease"/>
</dbReference>
<evidence type="ECO:0000259" key="2">
    <source>
        <dbReference type="Pfam" id="PF02517"/>
    </source>
</evidence>
<keyword evidence="1" id="KW-1133">Transmembrane helix</keyword>
<name>A0A839JW08_9FIRM</name>
<keyword evidence="1" id="KW-0472">Membrane</keyword>
<comment type="caution">
    <text evidence="3">The sequence shown here is derived from an EMBL/GenBank/DDBJ whole genome shotgun (WGS) entry which is preliminary data.</text>
</comment>
<dbReference type="GO" id="GO:0080120">
    <property type="term" value="P:CAAX-box protein maturation"/>
    <property type="evidence" value="ECO:0007669"/>
    <property type="project" value="UniProtKB-ARBA"/>
</dbReference>
<dbReference type="GO" id="GO:0006508">
    <property type="term" value="P:proteolysis"/>
    <property type="evidence" value="ECO:0007669"/>
    <property type="project" value="UniProtKB-KW"/>
</dbReference>
<dbReference type="GO" id="GO:0008237">
    <property type="term" value="F:metallopeptidase activity"/>
    <property type="evidence" value="ECO:0007669"/>
    <property type="project" value="UniProtKB-KW"/>
</dbReference>
<evidence type="ECO:0000313" key="3">
    <source>
        <dbReference type="EMBL" id="MBB2181640.1"/>
    </source>
</evidence>
<feature type="domain" description="CAAX prenyl protease 2/Lysostaphin resistance protein A-like" evidence="2">
    <location>
        <begin position="136"/>
        <end position="223"/>
    </location>
</feature>
<organism evidence="3 4">
    <name type="scientific">Variimorphobacter saccharofermentans</name>
    <dbReference type="NCBI Taxonomy" id="2755051"/>
    <lineage>
        <taxon>Bacteria</taxon>
        <taxon>Bacillati</taxon>
        <taxon>Bacillota</taxon>
        <taxon>Clostridia</taxon>
        <taxon>Lachnospirales</taxon>
        <taxon>Lachnospiraceae</taxon>
        <taxon>Variimorphobacter</taxon>
    </lineage>
</organism>
<accession>A0A839JW08</accession>
<keyword evidence="4" id="KW-1185">Reference proteome</keyword>
<evidence type="ECO:0000256" key="1">
    <source>
        <dbReference type="SAM" id="Phobius"/>
    </source>
</evidence>
<dbReference type="EMBL" id="JACEGA010000001">
    <property type="protein sequence ID" value="MBB2181640.1"/>
    <property type="molecule type" value="Genomic_DNA"/>
</dbReference>
<dbReference type="Pfam" id="PF02517">
    <property type="entry name" value="Rce1-like"/>
    <property type="match status" value="1"/>
</dbReference>
<feature type="transmembrane region" description="Helical" evidence="1">
    <location>
        <begin position="93"/>
        <end position="114"/>
    </location>
</feature>
<keyword evidence="3" id="KW-0482">Metalloprotease</keyword>
<reference evidence="3 4" key="1">
    <citation type="submission" date="2020-07" db="EMBL/GenBank/DDBJ databases">
        <title>Characterization and genome sequencing of isolate MD1, a novel member within the family Lachnospiraceae.</title>
        <authorList>
            <person name="Rettenmaier R."/>
            <person name="Di Bello L."/>
            <person name="Zinser C."/>
            <person name="Scheitz K."/>
            <person name="Liebl W."/>
            <person name="Zverlov V."/>
        </authorList>
    </citation>
    <scope>NUCLEOTIDE SEQUENCE [LARGE SCALE GENOMIC DNA]</scope>
    <source>
        <strain evidence="3 4">MD1</strain>
    </source>
</reference>
<protein>
    <submittedName>
        <fullName evidence="3">CPBP family intramembrane metalloprotease</fullName>
    </submittedName>
</protein>
<keyword evidence="3" id="KW-0645">Protease</keyword>
<feature type="transmembrane region" description="Helical" evidence="1">
    <location>
        <begin position="215"/>
        <end position="232"/>
    </location>
</feature>
<feature type="transmembrane region" description="Helical" evidence="1">
    <location>
        <begin position="12"/>
        <end position="32"/>
    </location>
</feature>
<dbReference type="AlphaFoldDB" id="A0A839JW08"/>
<feature type="transmembrane region" description="Helical" evidence="1">
    <location>
        <begin position="168"/>
        <end position="186"/>
    </location>
</feature>
<feature type="transmembrane region" description="Helical" evidence="1">
    <location>
        <begin position="52"/>
        <end position="72"/>
    </location>
</feature>
<feature type="transmembrane region" description="Helical" evidence="1">
    <location>
        <begin position="134"/>
        <end position="156"/>
    </location>
</feature>
<dbReference type="InterPro" id="IPR003675">
    <property type="entry name" value="Rce1/LyrA-like_dom"/>
</dbReference>